<dbReference type="Proteomes" id="UP000000238">
    <property type="component" value="Chromosome"/>
</dbReference>
<feature type="chain" id="PRO_5004215423" evidence="2">
    <location>
        <begin position="19"/>
        <end position="157"/>
    </location>
</feature>
<dbReference type="KEGG" id="hch:HCH_03358"/>
<name>Q2SGW2_HAHCH</name>
<proteinExistence type="predicted"/>
<evidence type="ECO:0000256" key="1">
    <source>
        <dbReference type="SAM" id="MobiDB-lite"/>
    </source>
</evidence>
<feature type="signal peptide" evidence="2">
    <location>
        <begin position="1"/>
        <end position="18"/>
    </location>
</feature>
<sequence>MKNTLLLIVLLIPALATADNTITFTGDVDVSDTLTVDGDIKAGKDIKFSDGTKQSTAADNFPSGTIVLTLNSSCPDGWNDIDDSLKGRFVVITPDGGTVKGTVGDSMDDLSTPQHTHKIDESTRYGGGSRTASRADETDEASDGWLPYVQLNACVKQ</sequence>
<accession>Q2SGW2</accession>
<protein>
    <submittedName>
        <fullName evidence="3">Uncharacterized protein</fullName>
    </submittedName>
</protein>
<feature type="region of interest" description="Disordered" evidence="1">
    <location>
        <begin position="104"/>
        <end position="140"/>
    </location>
</feature>
<gene>
    <name evidence="3" type="ordered locus">HCH_03358</name>
</gene>
<evidence type="ECO:0000313" key="4">
    <source>
        <dbReference type="Proteomes" id="UP000000238"/>
    </source>
</evidence>
<dbReference type="RefSeq" id="WP_011397181.1">
    <property type="nucleotide sequence ID" value="NC_007645.1"/>
</dbReference>
<dbReference type="HOGENOM" id="CLU_1675449_0_0_6"/>
<dbReference type="AlphaFoldDB" id="Q2SGW2"/>
<keyword evidence="4" id="KW-1185">Reference proteome</keyword>
<evidence type="ECO:0000256" key="2">
    <source>
        <dbReference type="SAM" id="SignalP"/>
    </source>
</evidence>
<organism evidence="3 4">
    <name type="scientific">Hahella chejuensis (strain KCTC 2396)</name>
    <dbReference type="NCBI Taxonomy" id="349521"/>
    <lineage>
        <taxon>Bacteria</taxon>
        <taxon>Pseudomonadati</taxon>
        <taxon>Pseudomonadota</taxon>
        <taxon>Gammaproteobacteria</taxon>
        <taxon>Oceanospirillales</taxon>
        <taxon>Hahellaceae</taxon>
        <taxon>Hahella</taxon>
    </lineage>
</organism>
<dbReference type="EMBL" id="CP000155">
    <property type="protein sequence ID" value="ABC30112.1"/>
    <property type="molecule type" value="Genomic_DNA"/>
</dbReference>
<reference evidence="3 4" key="1">
    <citation type="journal article" date="2005" name="Nucleic Acids Res.">
        <title>Genomic blueprint of Hahella chejuensis, a marine microbe producing an algicidal agent.</title>
        <authorList>
            <person name="Jeong H."/>
            <person name="Yim J.H."/>
            <person name="Lee C."/>
            <person name="Choi S.-H."/>
            <person name="Park Y.K."/>
            <person name="Yoon S.H."/>
            <person name="Hur C.-G."/>
            <person name="Kang H.-Y."/>
            <person name="Kim D."/>
            <person name="Lee H.H."/>
            <person name="Park K.H."/>
            <person name="Park S.-H."/>
            <person name="Park H.-S."/>
            <person name="Lee H.K."/>
            <person name="Oh T.K."/>
            <person name="Kim J.F."/>
        </authorList>
    </citation>
    <scope>NUCLEOTIDE SEQUENCE [LARGE SCALE GENOMIC DNA]</scope>
    <source>
        <strain evidence="3 4">KCTC 2396</strain>
    </source>
</reference>
<evidence type="ECO:0000313" key="3">
    <source>
        <dbReference type="EMBL" id="ABC30112.1"/>
    </source>
</evidence>
<keyword evidence="2" id="KW-0732">Signal</keyword>